<accession>A0AAD4M0U2</accession>
<evidence type="ECO:0000313" key="2">
    <source>
        <dbReference type="EMBL" id="KAI0295364.1"/>
    </source>
</evidence>
<keyword evidence="3" id="KW-1185">Reference proteome</keyword>
<dbReference type="AlphaFoldDB" id="A0AAD4M0U2"/>
<protein>
    <submittedName>
        <fullName evidence="2">Uncharacterized protein</fullName>
    </submittedName>
</protein>
<proteinExistence type="predicted"/>
<dbReference type="Proteomes" id="UP001203297">
    <property type="component" value="Unassembled WGS sequence"/>
</dbReference>
<name>A0AAD4M0U2_9AGAM</name>
<organism evidence="2 3">
    <name type="scientific">Multifurca ochricompacta</name>
    <dbReference type="NCBI Taxonomy" id="376703"/>
    <lineage>
        <taxon>Eukaryota</taxon>
        <taxon>Fungi</taxon>
        <taxon>Dikarya</taxon>
        <taxon>Basidiomycota</taxon>
        <taxon>Agaricomycotina</taxon>
        <taxon>Agaricomycetes</taxon>
        <taxon>Russulales</taxon>
        <taxon>Russulaceae</taxon>
        <taxon>Multifurca</taxon>
    </lineage>
</organism>
<comment type="caution">
    <text evidence="2">The sequence shown here is derived from an EMBL/GenBank/DDBJ whole genome shotgun (WGS) entry which is preliminary data.</text>
</comment>
<feature type="region of interest" description="Disordered" evidence="1">
    <location>
        <begin position="81"/>
        <end position="102"/>
    </location>
</feature>
<reference evidence="2" key="1">
    <citation type="journal article" date="2022" name="New Phytol.">
        <title>Evolutionary transition to the ectomycorrhizal habit in the genomes of a hyperdiverse lineage of mushroom-forming fungi.</title>
        <authorList>
            <person name="Looney B."/>
            <person name="Miyauchi S."/>
            <person name="Morin E."/>
            <person name="Drula E."/>
            <person name="Courty P.E."/>
            <person name="Kohler A."/>
            <person name="Kuo A."/>
            <person name="LaButti K."/>
            <person name="Pangilinan J."/>
            <person name="Lipzen A."/>
            <person name="Riley R."/>
            <person name="Andreopoulos W."/>
            <person name="He G."/>
            <person name="Johnson J."/>
            <person name="Nolan M."/>
            <person name="Tritt A."/>
            <person name="Barry K.W."/>
            <person name="Grigoriev I.V."/>
            <person name="Nagy L.G."/>
            <person name="Hibbett D."/>
            <person name="Henrissat B."/>
            <person name="Matheny P.B."/>
            <person name="Labbe J."/>
            <person name="Martin F.M."/>
        </authorList>
    </citation>
    <scope>NUCLEOTIDE SEQUENCE</scope>
    <source>
        <strain evidence="2">BPL690</strain>
    </source>
</reference>
<sequence length="102" mass="11694">MAGPLVTYAAPTSFTSIRHDDRFRPQRQSRSTAKRIERRLIRLWKRVTGTMRRKERASILPDGFVLLNAAAARRRSMYISSNFNSNSNSNSNSNFNFNSNPS</sequence>
<dbReference type="EMBL" id="WTXG01000059">
    <property type="protein sequence ID" value="KAI0295364.1"/>
    <property type="molecule type" value="Genomic_DNA"/>
</dbReference>
<evidence type="ECO:0000256" key="1">
    <source>
        <dbReference type="SAM" id="MobiDB-lite"/>
    </source>
</evidence>
<gene>
    <name evidence="2" type="ORF">B0F90DRAFT_1751150</name>
</gene>
<evidence type="ECO:0000313" key="3">
    <source>
        <dbReference type="Proteomes" id="UP001203297"/>
    </source>
</evidence>